<feature type="region of interest" description="Disordered" evidence="1">
    <location>
        <begin position="1"/>
        <end position="22"/>
    </location>
</feature>
<gene>
    <name evidence="4" type="ORF">FOB72_14400</name>
</gene>
<evidence type="ECO:0000259" key="3">
    <source>
        <dbReference type="Pfam" id="PF14403"/>
    </source>
</evidence>
<dbReference type="InterPro" id="IPR051680">
    <property type="entry name" value="ATP-dep_Glu-Cys_Ligase-2"/>
</dbReference>
<accession>A0A5P2H538</accession>
<sequence length="891" mass="95243">MPKRCSTGGHAMADTLMPPPVPDGHLDELRGPDGAMRAPWGGFYEALGAPRADTLAARAAAVARQVRDNGVTFNVHAEEDSARDWALELLPFLIAEDDWAAIEAGVTQRAVLANAIMADIYGPQTLLARGLLPPGLVFGHPCYLRGLKGYQPPGGSFLQIVAVDLVHGEGGWTVLAHRTETPAGMGYALENRLIVAGQLAEAFRAQHVRRLPPAFAQLISTLTHLPIEGVSGERHLVLLTPGPASAMYFEHAFLARYLGITLVEGGDLTVRNDVVYLKTFGGLERVDVIVRRVDDVLCDPLELRADSMVGVPGLLEAMRAGNVLISNMPGSGFLESPAIHGFLPGIAEALIGESLRLPDVDTWWCGEAAARERAFEALGEAYVMPTYPEAQAEADAEIEAGTEAEIEADIDCETLPGQERGVQPLPDWRARIEAMPDRYTIQAPLALSHTPCWDAGDRRMRSRAAMLRVYAVSDGNGGWQVMPGGFTRLAPAGCDAVSMRTGGTSADTWVLSTQPIGATPLTARTGLAAPAAQAQAALTVSSRAAENLYWGGRYAERAENTVRLCRQILGSIERHEETDEGALAMIGSLARWFSLVPEDTPTPDASAPASSPASLAAFERRLVMSLADPSGRSGVMYALAGHARAASQIRNRLSNDHWRTILAARNDFRAAMAAACTPEGSGEGADRADGAGLGYDRTRVLAALDHLSMQLGAISGAQGDRMTRDEAWRLVFIGRHIERIGGLAPMLETAVETGALLTRGGFDLLLHLFDSTLTFRSRYPGRTDLAPLVQLLVIEPTNPRGLYGVLERLRDKLAQIPAGTSGQARVPLVEMLPPATALPSLTGLVEADPAGRHAKLAALCDHLGERMARISEEIASRYFSHAGAAPGKELS</sequence>
<dbReference type="Gene3D" id="3.40.50.11290">
    <property type="match status" value="1"/>
</dbReference>
<evidence type="ECO:0000313" key="4">
    <source>
        <dbReference type="EMBL" id="QET03122.1"/>
    </source>
</evidence>
<dbReference type="PANTHER" id="PTHR34595:SF2">
    <property type="entry name" value="BLR2978 PROTEIN"/>
    <property type="match status" value="1"/>
</dbReference>
<dbReference type="Proteomes" id="UP000322822">
    <property type="component" value="Chromosome 1"/>
</dbReference>
<organism evidence="4 5">
    <name type="scientific">Cupriavidus pauculus</name>
    <dbReference type="NCBI Taxonomy" id="82633"/>
    <lineage>
        <taxon>Bacteria</taxon>
        <taxon>Pseudomonadati</taxon>
        <taxon>Pseudomonadota</taxon>
        <taxon>Betaproteobacteria</taxon>
        <taxon>Burkholderiales</taxon>
        <taxon>Burkholderiaceae</taxon>
        <taxon>Cupriavidus</taxon>
    </lineage>
</organism>
<dbReference type="AlphaFoldDB" id="A0A5P2H538"/>
<evidence type="ECO:0000256" key="1">
    <source>
        <dbReference type="SAM" id="MobiDB-lite"/>
    </source>
</evidence>
<dbReference type="EMBL" id="CP044065">
    <property type="protein sequence ID" value="QET03122.1"/>
    <property type="molecule type" value="Genomic_DNA"/>
</dbReference>
<dbReference type="OrthoDB" id="9804079at2"/>
<reference evidence="4 5" key="1">
    <citation type="submission" date="2019-09" db="EMBL/GenBank/DDBJ databases">
        <title>FDA dAtabase for Regulatory Grade micrObial Sequences (FDA-ARGOS): Supporting development and validation of Infectious Disease Dx tests.</title>
        <authorList>
            <person name="Sciortino C."/>
            <person name="Tallon L."/>
            <person name="Sadzewicz L."/>
            <person name="Vavikolanu K."/>
            <person name="Mehta A."/>
            <person name="Aluvathingal J."/>
            <person name="Nadendla S."/>
            <person name="Nandy P."/>
            <person name="Geyer C."/>
            <person name="Yan Y."/>
            <person name="Sichtig H."/>
        </authorList>
    </citation>
    <scope>NUCLEOTIDE SEQUENCE [LARGE SCALE GENOMIC DNA]</scope>
    <source>
        <strain evidence="4 5">FDAARGOS_664</strain>
    </source>
</reference>
<dbReference type="InterPro" id="IPR025841">
    <property type="entry name" value="CP_ATPgrasp_2"/>
</dbReference>
<feature type="domain" description="Circularly permuted ATP-grasp type 2" evidence="3">
    <location>
        <begin position="91"/>
        <end position="490"/>
    </location>
</feature>
<dbReference type="InterPro" id="IPR007296">
    <property type="entry name" value="DUF403"/>
</dbReference>
<name>A0A5P2H538_9BURK</name>
<dbReference type="Pfam" id="PF14403">
    <property type="entry name" value="CP_ATPgrasp_2"/>
    <property type="match status" value="1"/>
</dbReference>
<evidence type="ECO:0000313" key="5">
    <source>
        <dbReference type="Proteomes" id="UP000322822"/>
    </source>
</evidence>
<dbReference type="PANTHER" id="PTHR34595">
    <property type="entry name" value="BLR5612 PROTEIN"/>
    <property type="match status" value="1"/>
</dbReference>
<dbReference type="Pfam" id="PF04168">
    <property type="entry name" value="Alpha-E"/>
    <property type="match status" value="1"/>
</dbReference>
<protein>
    <submittedName>
        <fullName evidence="4">Circularly permuted type 2 ATP-grasp protein</fullName>
    </submittedName>
</protein>
<feature type="domain" description="DUF403" evidence="2">
    <location>
        <begin position="541"/>
        <end position="879"/>
    </location>
</feature>
<evidence type="ECO:0000259" key="2">
    <source>
        <dbReference type="Pfam" id="PF04168"/>
    </source>
</evidence>
<dbReference type="SUPFAM" id="SSF56059">
    <property type="entry name" value="Glutathione synthetase ATP-binding domain-like"/>
    <property type="match status" value="1"/>
</dbReference>
<proteinExistence type="predicted"/>